<evidence type="ECO:0000313" key="1">
    <source>
        <dbReference type="EMBL" id="BBZ11315.1"/>
    </source>
</evidence>
<reference evidence="1" key="3">
    <citation type="submission" date="2020-02" db="EMBL/GenBank/DDBJ databases">
        <authorList>
            <person name="Matsumoto Y."/>
            <person name="Motooka D."/>
            <person name="Nakamura S."/>
        </authorList>
    </citation>
    <scope>NUCLEOTIDE SEQUENCE</scope>
    <source>
        <strain evidence="1">JCM 12687</strain>
    </source>
</reference>
<reference evidence="2 3" key="1">
    <citation type="submission" date="2016-12" db="EMBL/GenBank/DDBJ databases">
        <title>The new phylogeny of genus Mycobacterium.</title>
        <authorList>
            <person name="Tortoli E."/>
            <person name="Trovato A."/>
            <person name="Cirillo D.M."/>
        </authorList>
    </citation>
    <scope>NUCLEOTIDE SEQUENCE [LARGE SCALE GENOMIC DNA]</scope>
    <source>
        <strain evidence="2 3">DSM 44624</strain>
    </source>
</reference>
<dbReference type="Gene3D" id="3.60.15.10">
    <property type="entry name" value="Ribonuclease Z/Hydroxyacylglutathione hydrolase-like"/>
    <property type="match status" value="1"/>
</dbReference>
<gene>
    <name evidence="2" type="ORF">BST20_15610</name>
    <name evidence="1" type="ORF">MBRA_15100</name>
</gene>
<dbReference type="RefSeq" id="WP_083132298.1">
    <property type="nucleotide sequence ID" value="NZ_AP022606.1"/>
</dbReference>
<proteinExistence type="predicted"/>
<evidence type="ECO:0000313" key="2">
    <source>
        <dbReference type="EMBL" id="ORA36723.1"/>
    </source>
</evidence>
<evidence type="ECO:0000313" key="4">
    <source>
        <dbReference type="Proteomes" id="UP000467379"/>
    </source>
</evidence>
<keyword evidence="4" id="KW-1185">Reference proteome</keyword>
<dbReference type="Proteomes" id="UP000192441">
    <property type="component" value="Unassembled WGS sequence"/>
</dbReference>
<dbReference type="Proteomes" id="UP000467379">
    <property type="component" value="Chromosome"/>
</dbReference>
<reference evidence="1 4" key="2">
    <citation type="journal article" date="2019" name="Emerg. Microbes Infect.">
        <title>Comprehensive subspecies identification of 175 nontuberculous mycobacteria species based on 7547 genomic profiles.</title>
        <authorList>
            <person name="Matsumoto Y."/>
            <person name="Kinjo T."/>
            <person name="Motooka D."/>
            <person name="Nabeya D."/>
            <person name="Jung N."/>
            <person name="Uechi K."/>
            <person name="Horii T."/>
            <person name="Iida T."/>
            <person name="Fujita J."/>
            <person name="Nakamura S."/>
        </authorList>
    </citation>
    <scope>NUCLEOTIDE SEQUENCE [LARGE SCALE GENOMIC DNA]</scope>
    <source>
        <strain evidence="1 4">JCM 12687</strain>
    </source>
</reference>
<dbReference type="EMBL" id="AP022606">
    <property type="protein sequence ID" value="BBZ11315.1"/>
    <property type="molecule type" value="Genomic_DNA"/>
</dbReference>
<accession>A0A7I7W3E5</accession>
<sequence length="83" mass="9232">MIELDTTEGPVLLLGDTAHHPVLLVEDGWTVRLDEDRMQAARARARVVEEMERTGAVAFGAHFPGGRGGRITRDKYGKRSWTT</sequence>
<evidence type="ECO:0000313" key="3">
    <source>
        <dbReference type="Proteomes" id="UP000192441"/>
    </source>
</evidence>
<evidence type="ECO:0008006" key="5">
    <source>
        <dbReference type="Google" id="ProtNLM"/>
    </source>
</evidence>
<dbReference type="OrthoDB" id="9773738at2"/>
<dbReference type="InterPro" id="IPR036866">
    <property type="entry name" value="RibonucZ/Hydroxyglut_hydro"/>
</dbReference>
<protein>
    <recommendedName>
        <fullName evidence="5">MBL fold metallo-hydrolase</fullName>
    </recommendedName>
</protein>
<dbReference type="EMBL" id="MVHM01000009">
    <property type="protein sequence ID" value="ORA36723.1"/>
    <property type="molecule type" value="Genomic_DNA"/>
</dbReference>
<organism evidence="2 3">
    <name type="scientific">Mycobacterium branderi</name>
    <dbReference type="NCBI Taxonomy" id="43348"/>
    <lineage>
        <taxon>Bacteria</taxon>
        <taxon>Bacillati</taxon>
        <taxon>Actinomycetota</taxon>
        <taxon>Actinomycetes</taxon>
        <taxon>Mycobacteriales</taxon>
        <taxon>Mycobacteriaceae</taxon>
        <taxon>Mycobacterium</taxon>
    </lineage>
</organism>
<name>A0A7I7W3E5_9MYCO</name>
<dbReference type="AlphaFoldDB" id="A0A7I7W3E5"/>